<organism evidence="2 3">
    <name type="scientific">Legionella hackeliae</name>
    <dbReference type="NCBI Taxonomy" id="449"/>
    <lineage>
        <taxon>Bacteria</taxon>
        <taxon>Pseudomonadati</taxon>
        <taxon>Pseudomonadota</taxon>
        <taxon>Gammaproteobacteria</taxon>
        <taxon>Legionellales</taxon>
        <taxon>Legionellaceae</taxon>
        <taxon>Legionella</taxon>
    </lineage>
</organism>
<dbReference type="HOGENOM" id="CLU_1914438_0_0_6"/>
<dbReference type="AlphaFoldDB" id="A0A0A8UME8"/>
<evidence type="ECO:0000256" key="1">
    <source>
        <dbReference type="SAM" id="SignalP"/>
    </source>
</evidence>
<keyword evidence="3" id="KW-1185">Reference proteome</keyword>
<protein>
    <submittedName>
        <fullName evidence="2">Uncharacterized protein</fullName>
    </submittedName>
</protein>
<keyword evidence="1" id="KW-0732">Signal</keyword>
<dbReference type="STRING" id="449.LHA_0849"/>
<dbReference type="OrthoDB" id="5647770at2"/>
<accession>A0A0A8UME8</accession>
<dbReference type="RefSeq" id="WP_045105387.1">
    <property type="nucleotide sequence ID" value="NZ_LN681225.1"/>
</dbReference>
<proteinExistence type="predicted"/>
<dbReference type="Proteomes" id="UP000032803">
    <property type="component" value="Chromosome I"/>
</dbReference>
<dbReference type="KEGG" id="lha:LHA_0849"/>
<reference evidence="3" key="1">
    <citation type="submission" date="2014-09" db="EMBL/GenBank/DDBJ databases">
        <authorList>
            <person name="Gomez-Valero L."/>
        </authorList>
    </citation>
    <scope>NUCLEOTIDE SEQUENCE [LARGE SCALE GENOMIC DNA]</scope>
    <source>
        <strain evidence="3">ATCC35250</strain>
    </source>
</reference>
<feature type="signal peptide" evidence="1">
    <location>
        <begin position="1"/>
        <end position="22"/>
    </location>
</feature>
<evidence type="ECO:0000313" key="3">
    <source>
        <dbReference type="Proteomes" id="UP000032803"/>
    </source>
</evidence>
<sequence length="130" mass="13781">MLNKFSAASFGILCLATSTVYAENDFSCKVQVAVSTPPVLLTDNVAFNINSVDGTGPNKSMTLKGGSAPQLLDVACYYAYTISATIYPTPSSRLMSPIGECSLKAGNIAFNYSNDNISVVFPNDFICNQA</sequence>
<feature type="chain" id="PRO_5009754196" evidence="1">
    <location>
        <begin position="23"/>
        <end position="130"/>
    </location>
</feature>
<name>A0A0A8UME8_LEGHA</name>
<gene>
    <name evidence="2" type="ORF">LHA_0849</name>
</gene>
<dbReference type="EMBL" id="LN681225">
    <property type="protein sequence ID" value="CEK09928.1"/>
    <property type="molecule type" value="Genomic_DNA"/>
</dbReference>
<dbReference type="PATRIC" id="fig|449.7.peg.2937"/>
<evidence type="ECO:0000313" key="2">
    <source>
        <dbReference type="EMBL" id="CEK09928.1"/>
    </source>
</evidence>